<evidence type="ECO:0000313" key="3">
    <source>
        <dbReference type="Proteomes" id="UP000199087"/>
    </source>
</evidence>
<feature type="transmembrane region" description="Helical" evidence="1">
    <location>
        <begin position="93"/>
        <end position="110"/>
    </location>
</feature>
<feature type="transmembrane region" description="Helical" evidence="1">
    <location>
        <begin position="67"/>
        <end position="87"/>
    </location>
</feature>
<gene>
    <name evidence="2" type="ORF">BN000_02198</name>
</gene>
<evidence type="ECO:0000256" key="1">
    <source>
        <dbReference type="SAM" id="Phobius"/>
    </source>
</evidence>
<dbReference type="EMBL" id="CVRB01000002">
    <property type="protein sequence ID" value="CRK82275.1"/>
    <property type="molecule type" value="Genomic_DNA"/>
</dbReference>
<dbReference type="STRING" id="1499688.BN000_02198"/>
<reference evidence="3" key="1">
    <citation type="submission" date="2015-05" db="EMBL/GenBank/DDBJ databases">
        <authorList>
            <person name="Urmite Genomes"/>
        </authorList>
    </citation>
    <scope>NUCLEOTIDE SEQUENCE [LARGE SCALE GENOMIC DNA]</scope>
    <source>
        <strain evidence="3">LF1</strain>
    </source>
</reference>
<evidence type="ECO:0000313" key="2">
    <source>
        <dbReference type="EMBL" id="CRK82275.1"/>
    </source>
</evidence>
<protein>
    <submittedName>
        <fullName evidence="2">Putative integral inner membrane protein</fullName>
    </submittedName>
</protein>
<dbReference type="AlphaFoldDB" id="A0A0U1NWB2"/>
<name>A0A0U1NWB2_9BACI</name>
<dbReference type="InterPro" id="IPR021214">
    <property type="entry name" value="DUF2568"/>
</dbReference>
<dbReference type="Pfam" id="PF10823">
    <property type="entry name" value="DUF2568"/>
    <property type="match status" value="1"/>
</dbReference>
<feature type="transmembrane region" description="Helical" evidence="1">
    <location>
        <begin position="9"/>
        <end position="28"/>
    </location>
</feature>
<accession>A0A0U1NWB2</accession>
<keyword evidence="1" id="KW-0812">Transmembrane</keyword>
<keyword evidence="3" id="KW-1185">Reference proteome</keyword>
<sequence length="112" mass="12406">MEIVKSINLLVRFLVELCALAALGYWGFHSGNGIFIKLLYGIGAPLLAAVIWGMFIAPRASVEVPDWLHLLLEIVVLGSAALALYFAKQPTLCFIYTAVVIINRIFLTVWDQ</sequence>
<feature type="transmembrane region" description="Helical" evidence="1">
    <location>
        <begin position="34"/>
        <end position="55"/>
    </location>
</feature>
<dbReference type="RefSeq" id="WP_090634109.1">
    <property type="nucleotide sequence ID" value="NZ_CVRB01000002.1"/>
</dbReference>
<proteinExistence type="predicted"/>
<dbReference type="Proteomes" id="UP000199087">
    <property type="component" value="Unassembled WGS sequence"/>
</dbReference>
<keyword evidence="1" id="KW-0472">Membrane</keyword>
<dbReference type="OrthoDB" id="4557830at2"/>
<organism evidence="2 3">
    <name type="scientific">Neobacillus massiliamazoniensis</name>
    <dbReference type="NCBI Taxonomy" id="1499688"/>
    <lineage>
        <taxon>Bacteria</taxon>
        <taxon>Bacillati</taxon>
        <taxon>Bacillota</taxon>
        <taxon>Bacilli</taxon>
        <taxon>Bacillales</taxon>
        <taxon>Bacillaceae</taxon>
        <taxon>Neobacillus</taxon>
    </lineage>
</organism>
<keyword evidence="1" id="KW-1133">Transmembrane helix</keyword>